<dbReference type="EMBL" id="FMAU01000004">
    <property type="protein sequence ID" value="SCC26536.1"/>
    <property type="molecule type" value="Genomic_DNA"/>
</dbReference>
<dbReference type="RefSeq" id="WP_058299498.1">
    <property type="nucleotide sequence ID" value="NZ_FMAU01000004.1"/>
</dbReference>
<dbReference type="GO" id="GO:0046491">
    <property type="term" value="P:L-methylmalonyl-CoA metabolic process"/>
    <property type="evidence" value="ECO:0007669"/>
    <property type="project" value="TreeGrafter"/>
</dbReference>
<dbReference type="SUPFAM" id="SSF54593">
    <property type="entry name" value="Glyoxalase/Bleomycin resistance protein/Dihydroxybiphenyl dioxygenase"/>
    <property type="match status" value="1"/>
</dbReference>
<gene>
    <name evidence="3" type="ORF">GA0061094_3580</name>
</gene>
<dbReference type="AlphaFoldDB" id="A0A1C4D5F6"/>
<dbReference type="InterPro" id="IPR029068">
    <property type="entry name" value="Glyas_Bleomycin-R_OHBP_Dase"/>
</dbReference>
<dbReference type="Gene3D" id="3.10.180.10">
    <property type="entry name" value="2,3-Dihydroxybiphenyl 1,2-Dioxygenase, domain 1"/>
    <property type="match status" value="1"/>
</dbReference>
<dbReference type="InterPro" id="IPR051785">
    <property type="entry name" value="MMCE/EMCE_epimerase"/>
</dbReference>
<dbReference type="PROSITE" id="PS51819">
    <property type="entry name" value="VOC"/>
    <property type="match status" value="1"/>
</dbReference>
<protein>
    <submittedName>
        <fullName evidence="3">Lactoylglutathione lyase</fullName>
    </submittedName>
</protein>
<dbReference type="Pfam" id="PF00903">
    <property type="entry name" value="Glyoxalase"/>
    <property type="match status" value="1"/>
</dbReference>
<sequence>MKLHHMGINVSSLERSKQFYQTHFGFKEEFTAVIGSEEIVFLKRDEERLELIQDGDSALSQSMVHFAWETAHLEAEIVRLSRLGLEPDEGPVQLGNGWRAVFYEGPDGELIELINAGSS</sequence>
<feature type="domain" description="VOC" evidence="2">
    <location>
        <begin position="2"/>
        <end position="116"/>
    </location>
</feature>
<organism evidence="3 4">
    <name type="scientific">[Bacillus] enclensis</name>
    <dbReference type="NCBI Taxonomy" id="1402860"/>
    <lineage>
        <taxon>Bacteria</taxon>
        <taxon>Bacillati</taxon>
        <taxon>Bacillota</taxon>
        <taxon>Bacilli</taxon>
        <taxon>Bacillales</taxon>
        <taxon>Bacillaceae</taxon>
        <taxon>Rossellomorea</taxon>
    </lineage>
</organism>
<dbReference type="InterPro" id="IPR037523">
    <property type="entry name" value="VOC_core"/>
</dbReference>
<proteinExistence type="predicted"/>
<name>A0A1C4D5F6_9BACI</name>
<dbReference type="GO" id="GO:0004493">
    <property type="term" value="F:methylmalonyl-CoA epimerase activity"/>
    <property type="evidence" value="ECO:0007669"/>
    <property type="project" value="TreeGrafter"/>
</dbReference>
<dbReference type="GO" id="GO:0016829">
    <property type="term" value="F:lyase activity"/>
    <property type="evidence" value="ECO:0007669"/>
    <property type="project" value="UniProtKB-KW"/>
</dbReference>
<reference evidence="4" key="1">
    <citation type="submission" date="2016-08" db="EMBL/GenBank/DDBJ databases">
        <authorList>
            <person name="Varghese N."/>
            <person name="Submissions Spin"/>
        </authorList>
    </citation>
    <scope>NUCLEOTIDE SEQUENCE [LARGE SCALE GENOMIC DNA]</scope>
    <source>
        <strain evidence="4">SGD-1123</strain>
    </source>
</reference>
<dbReference type="PANTHER" id="PTHR43048">
    <property type="entry name" value="METHYLMALONYL-COA EPIMERASE"/>
    <property type="match status" value="1"/>
</dbReference>
<evidence type="ECO:0000313" key="4">
    <source>
        <dbReference type="Proteomes" id="UP000181997"/>
    </source>
</evidence>
<keyword evidence="4" id="KW-1185">Reference proteome</keyword>
<dbReference type="CDD" id="cd06587">
    <property type="entry name" value="VOC"/>
    <property type="match status" value="1"/>
</dbReference>
<keyword evidence="1" id="KW-0479">Metal-binding</keyword>
<dbReference type="GO" id="GO:0046872">
    <property type="term" value="F:metal ion binding"/>
    <property type="evidence" value="ECO:0007669"/>
    <property type="project" value="UniProtKB-KW"/>
</dbReference>
<keyword evidence="3" id="KW-0456">Lyase</keyword>
<accession>A0A1C4D5F6</accession>
<evidence type="ECO:0000259" key="2">
    <source>
        <dbReference type="PROSITE" id="PS51819"/>
    </source>
</evidence>
<dbReference type="OrthoDB" id="9814858at2"/>
<dbReference type="InterPro" id="IPR004360">
    <property type="entry name" value="Glyas_Fos-R_dOase_dom"/>
</dbReference>
<dbReference type="Proteomes" id="UP000181997">
    <property type="component" value="Unassembled WGS sequence"/>
</dbReference>
<evidence type="ECO:0000313" key="3">
    <source>
        <dbReference type="EMBL" id="SCC26536.1"/>
    </source>
</evidence>
<dbReference type="PANTHER" id="PTHR43048:SF3">
    <property type="entry name" value="METHYLMALONYL-COA EPIMERASE, MITOCHONDRIAL"/>
    <property type="match status" value="1"/>
</dbReference>
<evidence type="ECO:0000256" key="1">
    <source>
        <dbReference type="ARBA" id="ARBA00022723"/>
    </source>
</evidence>